<proteinExistence type="predicted"/>
<dbReference type="SUPFAM" id="SSF75011">
    <property type="entry name" value="3-carboxy-cis,cis-mucoante lactonizing enzyme"/>
    <property type="match status" value="1"/>
</dbReference>
<organism evidence="2 3">
    <name type="scientific">Dichotomopilus funicola</name>
    <dbReference type="NCBI Taxonomy" id="1934379"/>
    <lineage>
        <taxon>Eukaryota</taxon>
        <taxon>Fungi</taxon>
        <taxon>Dikarya</taxon>
        <taxon>Ascomycota</taxon>
        <taxon>Pezizomycotina</taxon>
        <taxon>Sordariomycetes</taxon>
        <taxon>Sordariomycetidae</taxon>
        <taxon>Sordariales</taxon>
        <taxon>Chaetomiaceae</taxon>
        <taxon>Dichotomopilus</taxon>
    </lineage>
</organism>
<accession>A0AAN6V9B0</accession>
<dbReference type="RefSeq" id="XP_062640553.1">
    <property type="nucleotide sequence ID" value="XM_062779383.1"/>
</dbReference>
<reference evidence="2" key="1">
    <citation type="journal article" date="2023" name="Mol. Phylogenet. Evol.">
        <title>Genome-scale phylogeny and comparative genomics of the fungal order Sordariales.</title>
        <authorList>
            <person name="Hensen N."/>
            <person name="Bonometti L."/>
            <person name="Westerberg I."/>
            <person name="Brannstrom I.O."/>
            <person name="Guillou S."/>
            <person name="Cros-Aarteil S."/>
            <person name="Calhoun S."/>
            <person name="Haridas S."/>
            <person name="Kuo A."/>
            <person name="Mondo S."/>
            <person name="Pangilinan J."/>
            <person name="Riley R."/>
            <person name="LaButti K."/>
            <person name="Andreopoulos B."/>
            <person name="Lipzen A."/>
            <person name="Chen C."/>
            <person name="Yan M."/>
            <person name="Daum C."/>
            <person name="Ng V."/>
            <person name="Clum A."/>
            <person name="Steindorff A."/>
            <person name="Ohm R.A."/>
            <person name="Martin F."/>
            <person name="Silar P."/>
            <person name="Natvig D.O."/>
            <person name="Lalanne C."/>
            <person name="Gautier V."/>
            <person name="Ament-Velasquez S.L."/>
            <person name="Kruys A."/>
            <person name="Hutchinson M.I."/>
            <person name="Powell A.J."/>
            <person name="Barry K."/>
            <person name="Miller A.N."/>
            <person name="Grigoriev I.V."/>
            <person name="Debuchy R."/>
            <person name="Gladieux P."/>
            <person name="Hiltunen Thoren M."/>
            <person name="Johannesson H."/>
        </authorList>
    </citation>
    <scope>NUCLEOTIDE SEQUENCE</scope>
    <source>
        <strain evidence="2">CBS 141.50</strain>
    </source>
</reference>
<keyword evidence="3" id="KW-1185">Reference proteome</keyword>
<evidence type="ECO:0000313" key="2">
    <source>
        <dbReference type="EMBL" id="KAK4147182.1"/>
    </source>
</evidence>
<feature type="compositionally biased region" description="Pro residues" evidence="1">
    <location>
        <begin position="75"/>
        <end position="86"/>
    </location>
</feature>
<dbReference type="AlphaFoldDB" id="A0AAN6V9B0"/>
<protein>
    <submittedName>
        <fullName evidence="2">Uncharacterized protein</fullName>
    </submittedName>
</protein>
<dbReference type="GeneID" id="87815996"/>
<gene>
    <name evidence="2" type="ORF">C8A04DRAFT_24980</name>
</gene>
<reference evidence="2" key="2">
    <citation type="submission" date="2023-05" db="EMBL/GenBank/DDBJ databases">
        <authorList>
            <consortium name="Lawrence Berkeley National Laboratory"/>
            <person name="Steindorff A."/>
            <person name="Hensen N."/>
            <person name="Bonometti L."/>
            <person name="Westerberg I."/>
            <person name="Brannstrom I.O."/>
            <person name="Guillou S."/>
            <person name="Cros-Aarteil S."/>
            <person name="Calhoun S."/>
            <person name="Haridas S."/>
            <person name="Kuo A."/>
            <person name="Mondo S."/>
            <person name="Pangilinan J."/>
            <person name="Riley R."/>
            <person name="Labutti K."/>
            <person name="Andreopoulos B."/>
            <person name="Lipzen A."/>
            <person name="Chen C."/>
            <person name="Yanf M."/>
            <person name="Daum C."/>
            <person name="Ng V."/>
            <person name="Clum A."/>
            <person name="Ohm R."/>
            <person name="Martin F."/>
            <person name="Silar P."/>
            <person name="Natvig D."/>
            <person name="Lalanne C."/>
            <person name="Gautier V."/>
            <person name="Ament-Velasquez S.L."/>
            <person name="Kruys A."/>
            <person name="Hutchinson M.I."/>
            <person name="Powell A.J."/>
            <person name="Barry K."/>
            <person name="Miller A.N."/>
            <person name="Grigoriev I.V."/>
            <person name="Debuchy R."/>
            <person name="Gladieux P."/>
            <person name="Thoren M.H."/>
            <person name="Johannesson H."/>
        </authorList>
    </citation>
    <scope>NUCLEOTIDE SEQUENCE</scope>
    <source>
        <strain evidence="2">CBS 141.50</strain>
    </source>
</reference>
<evidence type="ECO:0000313" key="3">
    <source>
        <dbReference type="Proteomes" id="UP001302676"/>
    </source>
</evidence>
<evidence type="ECO:0000256" key="1">
    <source>
        <dbReference type="SAM" id="MobiDB-lite"/>
    </source>
</evidence>
<dbReference type="Proteomes" id="UP001302676">
    <property type="component" value="Unassembled WGS sequence"/>
</dbReference>
<comment type="caution">
    <text evidence="2">The sequence shown here is derived from an EMBL/GenBank/DDBJ whole genome shotgun (WGS) entry which is preliminary data.</text>
</comment>
<dbReference type="InterPro" id="IPR046312">
    <property type="entry name" value="DUF6454"/>
</dbReference>
<feature type="region of interest" description="Disordered" evidence="1">
    <location>
        <begin position="70"/>
        <end position="90"/>
    </location>
</feature>
<sequence>MDTSATEGLRNILTAFSEQWTLSATAASGTGKALLLNATALLGLLSSITPSTKYPHNPPEAQRNANITIHQPNTPLAPSPLPPPGPSSQSEEIIRQFIELDRSTKWRLADKIPFSGDCHEPEGIVRLSNEGPAQDDRYFVSAGEWTVPQSPDKNGEGFAHLLVFDGTGRQLADAVLTAPGAAEYHGGGLDYDGTHLWVTLAEYRPVNATATLVRLRPDKLCPEPVLRIADHMGAVVHDIAAGDVLTLNWGARSASLWNLRHSPVPLPGFTPPRAVVKNPSHYTDYQDCKFLGRPQRYGFRSVMLCAGITGGVYGANTSIGGVALVDMQTMVPLYELPLSMVSDGGNLVTKNPMDAAIVDGKLRFFFLPDEHNSTLYVYEPEGPG</sequence>
<dbReference type="Pfam" id="PF20055">
    <property type="entry name" value="DUF6454"/>
    <property type="match status" value="1"/>
</dbReference>
<dbReference type="EMBL" id="MU853557">
    <property type="protein sequence ID" value="KAK4147182.1"/>
    <property type="molecule type" value="Genomic_DNA"/>
</dbReference>
<name>A0AAN6V9B0_9PEZI</name>